<dbReference type="InterPro" id="IPR050545">
    <property type="entry name" value="Mycobact_MmpL"/>
</dbReference>
<dbReference type="PANTHER" id="PTHR33406">
    <property type="entry name" value="MEMBRANE PROTEIN MJ1562-RELATED"/>
    <property type="match status" value="1"/>
</dbReference>
<dbReference type="PANTHER" id="PTHR33406:SF6">
    <property type="entry name" value="MEMBRANE PROTEIN YDGH-RELATED"/>
    <property type="match status" value="1"/>
</dbReference>
<dbReference type="GO" id="GO:0005886">
    <property type="term" value="C:plasma membrane"/>
    <property type="evidence" value="ECO:0007669"/>
    <property type="project" value="UniProtKB-SubCell"/>
</dbReference>
<evidence type="ECO:0000256" key="5">
    <source>
        <dbReference type="ARBA" id="ARBA00022989"/>
    </source>
</evidence>
<evidence type="ECO:0000313" key="9">
    <source>
        <dbReference type="EMBL" id="EQD44619.1"/>
    </source>
</evidence>
<keyword evidence="4 7" id="KW-0812">Transmembrane</keyword>
<evidence type="ECO:0000256" key="2">
    <source>
        <dbReference type="ARBA" id="ARBA00010157"/>
    </source>
</evidence>
<evidence type="ECO:0000256" key="7">
    <source>
        <dbReference type="SAM" id="Phobius"/>
    </source>
</evidence>
<dbReference type="Pfam" id="PF03176">
    <property type="entry name" value="MMPL"/>
    <property type="match status" value="1"/>
</dbReference>
<feature type="non-terminal residue" evidence="9">
    <location>
        <position position="1"/>
    </location>
</feature>
<feature type="transmembrane region" description="Helical" evidence="7">
    <location>
        <begin position="92"/>
        <end position="113"/>
    </location>
</feature>
<reference evidence="9" key="2">
    <citation type="journal article" date="2014" name="ISME J.">
        <title>Microbial stratification in low pH oxic and suboxic macroscopic growths along an acid mine drainage.</title>
        <authorList>
            <person name="Mendez-Garcia C."/>
            <person name="Mesa V."/>
            <person name="Sprenger R.R."/>
            <person name="Richter M."/>
            <person name="Diez M.S."/>
            <person name="Solano J."/>
            <person name="Bargiela R."/>
            <person name="Golyshina O.V."/>
            <person name="Manteca A."/>
            <person name="Ramos J.L."/>
            <person name="Gallego J.R."/>
            <person name="Llorente I."/>
            <person name="Martins Dos Santos V.A."/>
            <person name="Jensen O.N."/>
            <person name="Pelaez A.I."/>
            <person name="Sanchez J."/>
            <person name="Ferrer M."/>
        </authorList>
    </citation>
    <scope>NUCLEOTIDE SEQUENCE</scope>
</reference>
<dbReference type="SUPFAM" id="SSF82866">
    <property type="entry name" value="Multidrug efflux transporter AcrB transmembrane domain"/>
    <property type="match status" value="1"/>
</dbReference>
<protein>
    <submittedName>
        <fullName evidence="9">MMPL domain protein</fullName>
    </submittedName>
</protein>
<keyword evidence="3" id="KW-1003">Cell membrane</keyword>
<gene>
    <name evidence="9" type="ORF">B1A_15041</name>
</gene>
<dbReference type="EMBL" id="AUZX01011036">
    <property type="protein sequence ID" value="EQD44619.1"/>
    <property type="molecule type" value="Genomic_DNA"/>
</dbReference>
<evidence type="ECO:0000256" key="1">
    <source>
        <dbReference type="ARBA" id="ARBA00004651"/>
    </source>
</evidence>
<feature type="transmembrane region" description="Helical" evidence="7">
    <location>
        <begin position="68"/>
        <end position="85"/>
    </location>
</feature>
<keyword evidence="5 7" id="KW-1133">Transmembrane helix</keyword>
<evidence type="ECO:0000256" key="3">
    <source>
        <dbReference type="ARBA" id="ARBA00022475"/>
    </source>
</evidence>
<reference evidence="9" key="1">
    <citation type="submission" date="2013-08" db="EMBL/GenBank/DDBJ databases">
        <authorList>
            <person name="Mendez C."/>
            <person name="Richter M."/>
            <person name="Ferrer M."/>
            <person name="Sanchez J."/>
        </authorList>
    </citation>
    <scope>NUCLEOTIDE SEQUENCE</scope>
</reference>
<name>T1AV88_9ZZZZ</name>
<feature type="non-terminal residue" evidence="9">
    <location>
        <position position="159"/>
    </location>
</feature>
<comment type="subcellular location">
    <subcellularLocation>
        <location evidence="1">Cell membrane</location>
        <topology evidence="1">Multi-pass membrane protein</topology>
    </subcellularLocation>
</comment>
<dbReference type="AlphaFoldDB" id="T1AV88"/>
<proteinExistence type="inferred from homology"/>
<accession>T1AV88</accession>
<feature type="domain" description="Membrane transport protein MMPL" evidence="8">
    <location>
        <begin position="3"/>
        <end position="158"/>
    </location>
</feature>
<dbReference type="InterPro" id="IPR004869">
    <property type="entry name" value="MMPL_dom"/>
</dbReference>
<dbReference type="Gene3D" id="1.20.1640.10">
    <property type="entry name" value="Multidrug efflux transporter AcrB transmembrane domain"/>
    <property type="match status" value="1"/>
</dbReference>
<evidence type="ECO:0000256" key="4">
    <source>
        <dbReference type="ARBA" id="ARBA00022692"/>
    </source>
</evidence>
<sequence length="159" mass="17006">GTDGRTVLLTLQTGVSGLSANAISAIQSVESSFSTYQSAHSDVTKVAFGGAAPTTSDLAAQTALATERMVIAVAIGLIIVLFVVLRSWIIPIMAVATIGLSIIWSWAITYLVLGRIFGIALFFFVPTVLFILILGLGIDYNIFLLTRVREERLRGRSST</sequence>
<comment type="similarity">
    <text evidence="2">Belongs to the resistance-nodulation-cell division (RND) (TC 2.A.6) family. MmpL subfamily.</text>
</comment>
<organism evidence="9">
    <name type="scientific">mine drainage metagenome</name>
    <dbReference type="NCBI Taxonomy" id="410659"/>
    <lineage>
        <taxon>unclassified sequences</taxon>
        <taxon>metagenomes</taxon>
        <taxon>ecological metagenomes</taxon>
    </lineage>
</organism>
<feature type="transmembrane region" description="Helical" evidence="7">
    <location>
        <begin position="119"/>
        <end position="146"/>
    </location>
</feature>
<comment type="caution">
    <text evidence="9">The sequence shown here is derived from an EMBL/GenBank/DDBJ whole genome shotgun (WGS) entry which is preliminary data.</text>
</comment>
<keyword evidence="6 7" id="KW-0472">Membrane</keyword>
<evidence type="ECO:0000256" key="6">
    <source>
        <dbReference type="ARBA" id="ARBA00023136"/>
    </source>
</evidence>
<evidence type="ECO:0000259" key="8">
    <source>
        <dbReference type="Pfam" id="PF03176"/>
    </source>
</evidence>